<dbReference type="KEGG" id="snan:I6N98_06880"/>
<keyword evidence="1" id="KW-1133">Transmembrane helix</keyword>
<dbReference type="EMBL" id="CP066167">
    <property type="protein sequence ID" value="QQD19569.1"/>
    <property type="molecule type" value="Genomic_DNA"/>
</dbReference>
<organism evidence="2 3">
    <name type="scientific">Spongiibacter nanhainus</name>
    <dbReference type="NCBI Taxonomy" id="2794344"/>
    <lineage>
        <taxon>Bacteria</taxon>
        <taxon>Pseudomonadati</taxon>
        <taxon>Pseudomonadota</taxon>
        <taxon>Gammaproteobacteria</taxon>
        <taxon>Cellvibrionales</taxon>
        <taxon>Spongiibacteraceae</taxon>
        <taxon>Spongiibacter</taxon>
    </lineage>
</organism>
<dbReference type="PROSITE" id="PS50244">
    <property type="entry name" value="S5A_REDUCTASE"/>
    <property type="match status" value="1"/>
</dbReference>
<evidence type="ECO:0000313" key="2">
    <source>
        <dbReference type="EMBL" id="QQD19569.1"/>
    </source>
</evidence>
<feature type="transmembrane region" description="Helical" evidence="1">
    <location>
        <begin position="118"/>
        <end position="141"/>
    </location>
</feature>
<dbReference type="AlphaFoldDB" id="A0A7T4R321"/>
<dbReference type="Proteomes" id="UP000596063">
    <property type="component" value="Chromosome"/>
</dbReference>
<feature type="transmembrane region" description="Helical" evidence="1">
    <location>
        <begin position="28"/>
        <end position="45"/>
    </location>
</feature>
<keyword evidence="1" id="KW-0812">Transmembrane</keyword>
<dbReference type="Gene3D" id="1.20.120.1630">
    <property type="match status" value="1"/>
</dbReference>
<feature type="transmembrane region" description="Helical" evidence="1">
    <location>
        <begin position="52"/>
        <end position="71"/>
    </location>
</feature>
<dbReference type="PANTHER" id="PTHR32251:SF17">
    <property type="entry name" value="STEROID 5-ALPHA REDUCTASE C-TERMINAL DOMAIN-CONTAINING PROTEIN"/>
    <property type="match status" value="1"/>
</dbReference>
<protein>
    <submittedName>
        <fullName evidence="2">DUF1295 domain-containing protein</fullName>
    </submittedName>
</protein>
<name>A0A7T4R321_9GAMM</name>
<dbReference type="PANTHER" id="PTHR32251">
    <property type="entry name" value="3-OXO-5-ALPHA-STEROID 4-DEHYDROGENASE"/>
    <property type="match status" value="1"/>
</dbReference>
<gene>
    <name evidence="2" type="ORF">I6N98_06880</name>
</gene>
<dbReference type="RefSeq" id="WP_198571053.1">
    <property type="nucleotide sequence ID" value="NZ_CP066167.1"/>
</dbReference>
<reference evidence="2" key="1">
    <citation type="submission" date="2020-12" db="EMBL/GenBank/DDBJ databases">
        <authorList>
            <person name="Shan Y."/>
        </authorList>
    </citation>
    <scope>NUCLEOTIDE SEQUENCE [LARGE SCALE GENOMIC DNA]</scope>
    <source>
        <strain evidence="2">Csc3.9</strain>
    </source>
</reference>
<dbReference type="Pfam" id="PF06966">
    <property type="entry name" value="DUF1295"/>
    <property type="match status" value="1"/>
</dbReference>
<keyword evidence="3" id="KW-1185">Reference proteome</keyword>
<sequence length="275" mass="30860">MQRACLCIAVVLIPLSLAWLIDAELMLPVAVAFGLQWLAFVPAYLMRSEHFYDLVGSASYVVVAVTAWIAFGQYDLRSVLLLTMVSLWALRLGTFLFLRIRQQGGDRRFDSIRHDPGAFFVTWTLQGLWVSLTLLPALIVFTSPAKTAGPVFYCGAIVWVLGFVVEALADEQKRQFRLDKKNQGRFICSGLWAWSRHPNYFGEILLWAGICIAAVPVFSGWSWLGLVSPVFVTLLLTRISGVPLLEASADQRWGDDPDYQAYKQCTSVLVLRPPR</sequence>
<evidence type="ECO:0000256" key="1">
    <source>
        <dbReference type="SAM" id="Phobius"/>
    </source>
</evidence>
<keyword evidence="1" id="KW-0472">Membrane</keyword>
<accession>A0A7T4R321</accession>
<evidence type="ECO:0000313" key="3">
    <source>
        <dbReference type="Proteomes" id="UP000596063"/>
    </source>
</evidence>
<dbReference type="GO" id="GO:0016020">
    <property type="term" value="C:membrane"/>
    <property type="evidence" value="ECO:0007669"/>
    <property type="project" value="TreeGrafter"/>
</dbReference>
<feature type="transmembrane region" description="Helical" evidence="1">
    <location>
        <begin position="147"/>
        <end position="169"/>
    </location>
</feature>
<dbReference type="InterPro" id="IPR010721">
    <property type="entry name" value="UstE-like"/>
</dbReference>
<proteinExistence type="predicted"/>
<feature type="transmembrane region" description="Helical" evidence="1">
    <location>
        <begin position="77"/>
        <end position="98"/>
    </location>
</feature>
<feature type="transmembrane region" description="Helical" evidence="1">
    <location>
        <begin position="204"/>
        <end position="224"/>
    </location>
</feature>